<dbReference type="Gene3D" id="3.90.550.10">
    <property type="entry name" value="Spore Coat Polysaccharide Biosynthesis Protein SpsA, Chain A"/>
    <property type="match status" value="1"/>
</dbReference>
<reference evidence="1" key="1">
    <citation type="submission" date="2020-12" db="EMBL/GenBank/DDBJ databases">
        <authorList>
            <person name="Chopjitt P."/>
        </authorList>
    </citation>
    <scope>NUCLEOTIDE SEQUENCE</scope>
    <source>
        <strain evidence="1">AP1</strain>
    </source>
</reference>
<accession>A0A1C2XDM6</accession>
<gene>
    <name evidence="1" type="ORF">JDA50_09810</name>
</gene>
<sequence length="300" mass="34847">MLINKIFKKLYGFFVGIHLTIRKRHIIYKLKFRTVFSSKKVASDAPIIVSLTSYYKRFDVVHLVVESLFQQNYQGKYEIIFSISQEDIDKFGGMPKNIEKLIRRGLQVKIFNENIKSYKKAFYVADKNNTKSIITVDDDVYYPSWWLKIMVDSALSNPNTVMAYRGHYIVNKNNRILTYMDWLNKSDKFFDKEALYSFMPTGTSGVYYPVGALNGLSASKEQFLELCPHADDLWFKYITVMNGFKAKRILERNIHFMILKDGDSLMAINVDGGGNDIQFGKITNHSLEFLNRILSDSKHI</sequence>
<dbReference type="RefSeq" id="WP_005071800.1">
    <property type="nucleotide sequence ID" value="NZ_BKCQ01000025.1"/>
</dbReference>
<dbReference type="AlphaFoldDB" id="A0A1C2XDM6"/>
<dbReference type="SUPFAM" id="SSF53448">
    <property type="entry name" value="Nucleotide-diphospho-sugar transferases"/>
    <property type="match status" value="1"/>
</dbReference>
<evidence type="ECO:0000313" key="2">
    <source>
        <dbReference type="Proteomes" id="UP000660083"/>
    </source>
</evidence>
<name>A0A1C2XDM6_ACIPI</name>
<organism evidence="1 2">
    <name type="scientific">Acinetobacter pittii</name>
    <name type="common">Acinetobacter genomosp. 3</name>
    <dbReference type="NCBI Taxonomy" id="48296"/>
    <lineage>
        <taxon>Bacteria</taxon>
        <taxon>Pseudomonadati</taxon>
        <taxon>Pseudomonadota</taxon>
        <taxon>Gammaproteobacteria</taxon>
        <taxon>Moraxellales</taxon>
        <taxon>Moraxellaceae</taxon>
        <taxon>Acinetobacter</taxon>
        <taxon>Acinetobacter calcoaceticus/baumannii complex</taxon>
    </lineage>
</organism>
<proteinExistence type="predicted"/>
<dbReference type="EMBL" id="JAEFCT010000007">
    <property type="protein sequence ID" value="MBK1444724.1"/>
    <property type="molecule type" value="Genomic_DNA"/>
</dbReference>
<evidence type="ECO:0000313" key="1">
    <source>
        <dbReference type="EMBL" id="MBK1444724.1"/>
    </source>
</evidence>
<dbReference type="InterPro" id="IPR029044">
    <property type="entry name" value="Nucleotide-diphossugar_trans"/>
</dbReference>
<dbReference type="Proteomes" id="UP000660083">
    <property type="component" value="Unassembled WGS sequence"/>
</dbReference>
<comment type="caution">
    <text evidence="1">The sequence shown here is derived from an EMBL/GenBank/DDBJ whole genome shotgun (WGS) entry which is preliminary data.</text>
</comment>
<protein>
    <submittedName>
        <fullName evidence="1">Uncharacterized protein</fullName>
    </submittedName>
</protein>